<sequence>MNSLFLILVFVALMCLSLVEAGDPDVGGIFSGISGLMSSIGGLAGSAGGKKKKDKKTKKHHHHHNHHAKGSVVPPKKSKNKHEKKKKGTRREKSSTKLHATTSNASLRGHDSRHKIKKHDETASDGSPFLPTITVSDTCVNVFTEQASAPTRAMTAKLPPNERALTPVAASPPPTAAPIMAPVLVQPPPPLPLPVTTVTTLKWKAEDVAISYIEKLDATMTRLEYIEACAATKVDVDKDCQLWKKNLQKNQSDAYPILDSTIVKLPNQPDDYVNMSSITVPHCRYPILMAQMPKRGCEEEFWRAAFNESVVMMYVLMGAEDEKNDFFPTAMGAYVYYGAMFVNIRKVEKMDDERTRYTIEVLPNGFSNSVMINVYVHTGWEPFGVPVKYANTTRSVVDVMNFVKTSNGSDKMMVVSKNGCGRAGYFISLGAAFCCLNDCSEPRMMEIVKAIRMQRPNAVDSMKQYASLYLCLLYFIKKKITIPDNLKQKVEDVTKALEGLIRQDLSIMY</sequence>
<dbReference type="OMA" id="DEMAPSK"/>
<dbReference type="PROSITE" id="PS50055">
    <property type="entry name" value="TYR_PHOSPHATASE_PTP"/>
    <property type="match status" value="1"/>
</dbReference>
<keyword evidence="2" id="KW-0812">Transmembrane</keyword>
<dbReference type="InterPro" id="IPR000387">
    <property type="entry name" value="Tyr_Pase_dom"/>
</dbReference>
<keyword evidence="7" id="KW-1185">Reference proteome</keyword>
<dbReference type="eggNOG" id="KOG0789">
    <property type="taxonomic scope" value="Eukaryota"/>
</dbReference>
<organism evidence="7">
    <name type="scientific">Caenorhabditis brenneri</name>
    <name type="common">Nematode worm</name>
    <dbReference type="NCBI Taxonomy" id="135651"/>
    <lineage>
        <taxon>Eukaryota</taxon>
        <taxon>Metazoa</taxon>
        <taxon>Ecdysozoa</taxon>
        <taxon>Nematoda</taxon>
        <taxon>Chromadorea</taxon>
        <taxon>Rhabditida</taxon>
        <taxon>Rhabditina</taxon>
        <taxon>Rhabditomorpha</taxon>
        <taxon>Rhabditoidea</taxon>
        <taxon>Rhabditidae</taxon>
        <taxon>Peloderinae</taxon>
        <taxon>Caenorhabditis</taxon>
    </lineage>
</organism>
<name>G0NWJ2_CAEBE</name>
<evidence type="ECO:0000313" key="6">
    <source>
        <dbReference type="EMBL" id="EGT38799.1"/>
    </source>
</evidence>
<gene>
    <name evidence="6" type="ORF">CAEBREN_21663</name>
</gene>
<dbReference type="CDD" id="cd00047">
    <property type="entry name" value="PTPc"/>
    <property type="match status" value="1"/>
</dbReference>
<dbReference type="PANTHER" id="PTHR23219:SF13">
    <property type="entry name" value="TYROSINE-PROTEIN PHOSPHATASE DOMAIN-CONTAINING PROTEIN"/>
    <property type="match status" value="1"/>
</dbReference>
<feature type="transmembrane region" description="Helical" evidence="2">
    <location>
        <begin position="31"/>
        <end position="49"/>
    </location>
</feature>
<evidence type="ECO:0000256" key="3">
    <source>
        <dbReference type="SAM" id="SignalP"/>
    </source>
</evidence>
<dbReference type="STRING" id="135651.G0NWJ2"/>
<dbReference type="InterPro" id="IPR003595">
    <property type="entry name" value="Tyr_Pase_cat"/>
</dbReference>
<dbReference type="Gene3D" id="3.90.190.10">
    <property type="entry name" value="Protein tyrosine phosphatase superfamily"/>
    <property type="match status" value="1"/>
</dbReference>
<feature type="signal peptide" evidence="3">
    <location>
        <begin position="1"/>
        <end position="21"/>
    </location>
</feature>
<accession>G0NWJ2</accession>
<reference evidence="7" key="1">
    <citation type="submission" date="2011-07" db="EMBL/GenBank/DDBJ databases">
        <authorList>
            <consortium name="Caenorhabditis brenneri Sequencing and Analysis Consortium"/>
            <person name="Wilson R.K."/>
        </authorList>
    </citation>
    <scope>NUCLEOTIDE SEQUENCE [LARGE SCALE GENOMIC DNA]</scope>
    <source>
        <strain evidence="7">PB2801</strain>
    </source>
</reference>
<dbReference type="EMBL" id="GL379964">
    <property type="protein sequence ID" value="EGT38799.1"/>
    <property type="molecule type" value="Genomic_DNA"/>
</dbReference>
<feature type="region of interest" description="Disordered" evidence="1">
    <location>
        <begin position="44"/>
        <end position="129"/>
    </location>
</feature>
<keyword evidence="2" id="KW-0472">Membrane</keyword>
<evidence type="ECO:0008006" key="8">
    <source>
        <dbReference type="Google" id="ProtNLM"/>
    </source>
</evidence>
<feature type="domain" description="Tyrosine specific protein phosphatases" evidence="5">
    <location>
        <begin position="397"/>
        <end position="466"/>
    </location>
</feature>
<evidence type="ECO:0000313" key="7">
    <source>
        <dbReference type="Proteomes" id="UP000008068"/>
    </source>
</evidence>
<proteinExistence type="predicted"/>
<feature type="chain" id="PRO_5003405589" description="Tyrosine-protein phosphatase domain-containing protein" evidence="3">
    <location>
        <begin position="22"/>
        <end position="509"/>
    </location>
</feature>
<dbReference type="Pfam" id="PF00102">
    <property type="entry name" value="Y_phosphatase"/>
    <property type="match status" value="1"/>
</dbReference>
<dbReference type="SMART" id="SM00194">
    <property type="entry name" value="PTPc"/>
    <property type="match status" value="1"/>
</dbReference>
<feature type="compositionally biased region" description="Basic residues" evidence="1">
    <location>
        <begin position="76"/>
        <end position="90"/>
    </location>
</feature>
<dbReference type="GO" id="GO:0004725">
    <property type="term" value="F:protein tyrosine phosphatase activity"/>
    <property type="evidence" value="ECO:0007669"/>
    <property type="project" value="InterPro"/>
</dbReference>
<dbReference type="PANTHER" id="PTHR23219">
    <property type="entry name" value="TYROSINE-PROTEIN PHOSPHATASE C15H7.3-RELATED"/>
    <property type="match status" value="1"/>
</dbReference>
<dbReference type="FunCoup" id="G0NWJ2">
    <property type="interactions" value="545"/>
</dbReference>
<dbReference type="InterPro" id="IPR029021">
    <property type="entry name" value="Prot-tyrosine_phosphatase-like"/>
</dbReference>
<evidence type="ECO:0000256" key="1">
    <source>
        <dbReference type="SAM" id="MobiDB-lite"/>
    </source>
</evidence>
<keyword evidence="3" id="KW-0732">Signal</keyword>
<dbReference type="SUPFAM" id="SSF52799">
    <property type="entry name" value="(Phosphotyrosine protein) phosphatases II"/>
    <property type="match status" value="1"/>
</dbReference>
<evidence type="ECO:0000256" key="2">
    <source>
        <dbReference type="SAM" id="Phobius"/>
    </source>
</evidence>
<feature type="compositionally biased region" description="Basic residues" evidence="1">
    <location>
        <begin position="49"/>
        <end position="69"/>
    </location>
</feature>
<dbReference type="HOGENOM" id="CLU_039665_0_0_1"/>
<dbReference type="InParanoid" id="G0NWJ2"/>
<dbReference type="Proteomes" id="UP000008068">
    <property type="component" value="Unassembled WGS sequence"/>
</dbReference>
<feature type="domain" description="Tyrosine-protein phosphatase" evidence="4">
    <location>
        <begin position="246"/>
        <end position="475"/>
    </location>
</feature>
<dbReference type="SMART" id="SM00404">
    <property type="entry name" value="PTPc_motif"/>
    <property type="match status" value="1"/>
</dbReference>
<evidence type="ECO:0000259" key="5">
    <source>
        <dbReference type="PROSITE" id="PS50056"/>
    </source>
</evidence>
<protein>
    <recommendedName>
        <fullName evidence="8">Tyrosine-protein phosphatase domain-containing protein</fullName>
    </recommendedName>
</protein>
<keyword evidence="2" id="KW-1133">Transmembrane helix</keyword>
<dbReference type="OrthoDB" id="5816898at2759"/>
<dbReference type="PROSITE" id="PS50056">
    <property type="entry name" value="TYR_PHOSPHATASE_2"/>
    <property type="match status" value="1"/>
</dbReference>
<dbReference type="AlphaFoldDB" id="G0NWJ2"/>
<evidence type="ECO:0000259" key="4">
    <source>
        <dbReference type="PROSITE" id="PS50055"/>
    </source>
</evidence>
<dbReference type="PRINTS" id="PR00700">
    <property type="entry name" value="PRTYPHPHTASE"/>
</dbReference>
<dbReference type="InterPro" id="IPR000242">
    <property type="entry name" value="PTP_cat"/>
</dbReference>